<dbReference type="InterPro" id="IPR036005">
    <property type="entry name" value="Creatinase/aminopeptidase-like"/>
</dbReference>
<feature type="domain" description="Peptidase M24" evidence="1">
    <location>
        <begin position="168"/>
        <end position="369"/>
    </location>
</feature>
<dbReference type="PANTHER" id="PTHR46112:SF2">
    <property type="entry name" value="XAA-PRO AMINOPEPTIDASE P-RELATED"/>
    <property type="match status" value="1"/>
</dbReference>
<dbReference type="InterPro" id="IPR050659">
    <property type="entry name" value="Peptidase_M24B"/>
</dbReference>
<sequence>MSGKAPERGFPTSEYERRLARAQGAMAEAGFAALLLTTEPEVRYFSGYLTQFWQSPTRPWFLVVPASGKPIAVIPEIGAPLMRKTWLDDIRTWASPHPSDDGVTLLTDCLREVTGEGAIGTPMGQESHLRMPLRDFRRLTEALGQERFRDASPMIRKLRMVKSEAEIEKIAHICGIASSAFEAGAELFHEGQSLSDAFRAFKRKCLELGADDVPYLVGGAGQGGYDDVISPPSETPLERGDVLMLDTGAVFDGYFCDFDRNYGIGEADDAAKRAHDVLYRAVEAGFAAARPGATCRDLYNAMRGVIAEAGGADGDVGRLGHGLGMQLTEWPSLTDFDETVLEPGMVLTLEPATRTVGSRIMVHEENIVVREDGAQLLTRRTPRELPVLTAG</sequence>
<evidence type="ECO:0000313" key="3">
    <source>
        <dbReference type="EMBL" id="MXN67203.1"/>
    </source>
</evidence>
<dbReference type="PANTHER" id="PTHR46112">
    <property type="entry name" value="AMINOPEPTIDASE"/>
    <property type="match status" value="1"/>
</dbReference>
<dbReference type="Pfam" id="PF00557">
    <property type="entry name" value="Peptidase_M24"/>
    <property type="match status" value="1"/>
</dbReference>
<dbReference type="AlphaFoldDB" id="A0A7X3LY56"/>
<dbReference type="InterPro" id="IPR001714">
    <property type="entry name" value="Pept_M24_MAP"/>
</dbReference>
<organism evidence="3 4">
    <name type="scientific">Stappia sediminis</name>
    <dbReference type="NCBI Taxonomy" id="2692190"/>
    <lineage>
        <taxon>Bacteria</taxon>
        <taxon>Pseudomonadati</taxon>
        <taxon>Pseudomonadota</taxon>
        <taxon>Alphaproteobacteria</taxon>
        <taxon>Hyphomicrobiales</taxon>
        <taxon>Stappiaceae</taxon>
        <taxon>Stappia</taxon>
    </lineage>
</organism>
<evidence type="ECO:0000313" key="4">
    <source>
        <dbReference type="Proteomes" id="UP000433101"/>
    </source>
</evidence>
<accession>A0A7X3LY56</accession>
<dbReference type="RefSeq" id="WP_160777434.1">
    <property type="nucleotide sequence ID" value="NZ_WUMV01000009.1"/>
</dbReference>
<dbReference type="PRINTS" id="PR00599">
    <property type="entry name" value="MAPEPTIDASE"/>
</dbReference>
<keyword evidence="4" id="KW-1185">Reference proteome</keyword>
<dbReference type="EMBL" id="WUMV01000009">
    <property type="protein sequence ID" value="MXN67203.1"/>
    <property type="molecule type" value="Genomic_DNA"/>
</dbReference>
<evidence type="ECO:0000259" key="1">
    <source>
        <dbReference type="Pfam" id="PF00557"/>
    </source>
</evidence>
<feature type="domain" description="Creatinase N-terminal" evidence="2">
    <location>
        <begin position="18"/>
        <end position="161"/>
    </location>
</feature>
<dbReference type="CDD" id="cd01066">
    <property type="entry name" value="APP_MetAP"/>
    <property type="match status" value="1"/>
</dbReference>
<dbReference type="SUPFAM" id="SSF53092">
    <property type="entry name" value="Creatinase/prolidase N-terminal domain"/>
    <property type="match status" value="1"/>
</dbReference>
<reference evidence="3 4" key="1">
    <citation type="submission" date="2019-12" db="EMBL/GenBank/DDBJ databases">
        <authorList>
            <person name="Li M."/>
        </authorList>
    </citation>
    <scope>NUCLEOTIDE SEQUENCE [LARGE SCALE GENOMIC DNA]</scope>
    <source>
        <strain evidence="3 4">GBMRC 2046</strain>
    </source>
</reference>
<gene>
    <name evidence="3" type="ORF">GR183_20020</name>
</gene>
<dbReference type="Gene3D" id="3.90.230.10">
    <property type="entry name" value="Creatinase/methionine aminopeptidase superfamily"/>
    <property type="match status" value="1"/>
</dbReference>
<dbReference type="GO" id="GO:0008235">
    <property type="term" value="F:metalloexopeptidase activity"/>
    <property type="evidence" value="ECO:0007669"/>
    <property type="project" value="UniProtKB-ARBA"/>
</dbReference>
<evidence type="ECO:0000259" key="2">
    <source>
        <dbReference type="Pfam" id="PF01321"/>
    </source>
</evidence>
<dbReference type="InterPro" id="IPR000994">
    <property type="entry name" value="Pept_M24"/>
</dbReference>
<dbReference type="Gene3D" id="3.40.350.10">
    <property type="entry name" value="Creatinase/prolidase N-terminal domain"/>
    <property type="match status" value="1"/>
</dbReference>
<dbReference type="Proteomes" id="UP000433101">
    <property type="component" value="Unassembled WGS sequence"/>
</dbReference>
<dbReference type="GO" id="GO:0004177">
    <property type="term" value="F:aminopeptidase activity"/>
    <property type="evidence" value="ECO:0007669"/>
    <property type="project" value="UniProtKB-ARBA"/>
</dbReference>
<comment type="caution">
    <text evidence="3">The sequence shown here is derived from an EMBL/GenBank/DDBJ whole genome shotgun (WGS) entry which is preliminary data.</text>
</comment>
<proteinExistence type="predicted"/>
<name>A0A7X3LY56_9HYPH</name>
<dbReference type="InterPro" id="IPR029149">
    <property type="entry name" value="Creatin/AminoP/Spt16_N"/>
</dbReference>
<protein>
    <submittedName>
        <fullName evidence="3">M24 family metallopeptidase</fullName>
    </submittedName>
</protein>
<dbReference type="Pfam" id="PF01321">
    <property type="entry name" value="Creatinase_N"/>
    <property type="match status" value="1"/>
</dbReference>
<dbReference type="InterPro" id="IPR000587">
    <property type="entry name" value="Creatinase_N"/>
</dbReference>
<dbReference type="SUPFAM" id="SSF55920">
    <property type="entry name" value="Creatinase/aminopeptidase"/>
    <property type="match status" value="1"/>
</dbReference>